<dbReference type="PANTHER" id="PTHR10061">
    <property type="entry name" value="S-FORMYLGLUTATHIONE HYDROLASE"/>
    <property type="match status" value="1"/>
</dbReference>
<evidence type="ECO:0000256" key="7">
    <source>
        <dbReference type="RuleBase" id="RU363068"/>
    </source>
</evidence>
<evidence type="ECO:0000313" key="9">
    <source>
        <dbReference type="Proteomes" id="UP001073227"/>
    </source>
</evidence>
<evidence type="ECO:0000256" key="2">
    <source>
        <dbReference type="ARBA" id="ARBA00012479"/>
    </source>
</evidence>
<name>A0ABT3Z4G4_9HYPH</name>
<dbReference type="RefSeq" id="WP_267652302.1">
    <property type="nucleotide sequence ID" value="NZ_JAOVZR010000001.1"/>
</dbReference>
<keyword evidence="4 7" id="KW-0378">Hydrolase</keyword>
<dbReference type="NCBIfam" id="TIGR02821">
    <property type="entry name" value="fghA_ester_D"/>
    <property type="match status" value="1"/>
</dbReference>
<dbReference type="GO" id="GO:0018738">
    <property type="term" value="F:S-formylglutathione hydrolase activity"/>
    <property type="evidence" value="ECO:0007669"/>
    <property type="project" value="UniProtKB-EC"/>
</dbReference>
<comment type="function">
    <text evidence="7">Serine hydrolase involved in the detoxification of formaldehyde.</text>
</comment>
<dbReference type="InterPro" id="IPR014186">
    <property type="entry name" value="S-formylglutathione_hydrol"/>
</dbReference>
<accession>A0ABT3Z4G4</accession>
<evidence type="ECO:0000256" key="5">
    <source>
        <dbReference type="ARBA" id="ARBA00047590"/>
    </source>
</evidence>
<keyword evidence="3 7" id="KW-0719">Serine esterase</keyword>
<keyword evidence="9" id="KW-1185">Reference proteome</keyword>
<dbReference type="PANTHER" id="PTHR10061:SF0">
    <property type="entry name" value="S-FORMYLGLUTATHIONE HYDROLASE"/>
    <property type="match status" value="1"/>
</dbReference>
<dbReference type="Gene3D" id="3.40.50.1820">
    <property type="entry name" value="alpha/beta hydrolase"/>
    <property type="match status" value="1"/>
</dbReference>
<evidence type="ECO:0000256" key="3">
    <source>
        <dbReference type="ARBA" id="ARBA00022487"/>
    </source>
</evidence>
<dbReference type="EC" id="3.1.2.12" evidence="2 6"/>
<evidence type="ECO:0000256" key="1">
    <source>
        <dbReference type="ARBA" id="ARBA00005622"/>
    </source>
</evidence>
<dbReference type="InterPro" id="IPR029058">
    <property type="entry name" value="AB_hydrolase_fold"/>
</dbReference>
<dbReference type="PROSITE" id="PS51257">
    <property type="entry name" value="PROKAR_LIPOPROTEIN"/>
    <property type="match status" value="1"/>
</dbReference>
<evidence type="ECO:0000313" key="8">
    <source>
        <dbReference type="EMBL" id="MCY0146650.1"/>
    </source>
</evidence>
<organism evidence="8 9">
    <name type="scientific">Hoeflea algicola</name>
    <dbReference type="NCBI Taxonomy" id="2983763"/>
    <lineage>
        <taxon>Bacteria</taxon>
        <taxon>Pseudomonadati</taxon>
        <taxon>Pseudomonadota</taxon>
        <taxon>Alphaproteobacteria</taxon>
        <taxon>Hyphomicrobiales</taxon>
        <taxon>Rhizobiaceae</taxon>
        <taxon>Hoeflea</taxon>
    </lineage>
</organism>
<dbReference type="Proteomes" id="UP001073227">
    <property type="component" value="Unassembled WGS sequence"/>
</dbReference>
<dbReference type="SUPFAM" id="SSF53474">
    <property type="entry name" value="alpha/beta-Hydrolases"/>
    <property type="match status" value="1"/>
</dbReference>
<dbReference type="EMBL" id="JAOVZR010000001">
    <property type="protein sequence ID" value="MCY0146650.1"/>
    <property type="molecule type" value="Genomic_DNA"/>
</dbReference>
<comment type="similarity">
    <text evidence="1 7">Belongs to the esterase D family.</text>
</comment>
<reference evidence="8" key="1">
    <citation type="submission" date="2022-10" db="EMBL/GenBank/DDBJ databases">
        <title>Hoeflea sp. G2-23, isolated from marine algae.</title>
        <authorList>
            <person name="Kristyanto S."/>
            <person name="Kim J.M."/>
            <person name="Jeon C.O."/>
        </authorList>
    </citation>
    <scope>NUCLEOTIDE SEQUENCE</scope>
    <source>
        <strain evidence="8">G2-23</strain>
    </source>
</reference>
<dbReference type="InterPro" id="IPR000801">
    <property type="entry name" value="Esterase-like"/>
</dbReference>
<protein>
    <recommendedName>
        <fullName evidence="2 6">S-formylglutathione hydrolase</fullName>
        <ecNumber evidence="2 6">3.1.2.12</ecNumber>
    </recommendedName>
</protein>
<proteinExistence type="inferred from homology"/>
<comment type="caution">
    <text evidence="8">The sequence shown here is derived from an EMBL/GenBank/DDBJ whole genome shotgun (WGS) entry which is preliminary data.</text>
</comment>
<gene>
    <name evidence="8" type="primary">fghA</name>
    <name evidence="8" type="ORF">OEG84_02685</name>
</gene>
<evidence type="ECO:0000256" key="4">
    <source>
        <dbReference type="ARBA" id="ARBA00022801"/>
    </source>
</evidence>
<comment type="catalytic activity">
    <reaction evidence="5 7">
        <text>S-formylglutathione + H2O = formate + glutathione + H(+)</text>
        <dbReference type="Rhea" id="RHEA:14961"/>
        <dbReference type="ChEBI" id="CHEBI:15377"/>
        <dbReference type="ChEBI" id="CHEBI:15378"/>
        <dbReference type="ChEBI" id="CHEBI:15740"/>
        <dbReference type="ChEBI" id="CHEBI:57688"/>
        <dbReference type="ChEBI" id="CHEBI:57925"/>
        <dbReference type="EC" id="3.1.2.12"/>
    </reaction>
</comment>
<sequence>MKIVSEAKAHGGRQGVYTTSSQACGCDMTFAVFTPPQAKEQLCPVVWYLSGLTCTHANVMDKGEYRRLAAELGLIIVCPDVSPRGDHVPDEPDNWQFGKGAGFYLDATEAPWASHYRMETHILEELPALIAAHFAADMGRQSVMGHSMGGHGALTFALKNPERFKSCSAFAPIVQPSTADWSRPALAKYLGDDESLWRRHDATLLIADGARFDAFLVDQGTADGFLETGLRPWLLGQACTDAGIALTLRMQEGYDHSYNFVSTFMDDHLAWHAERLV</sequence>
<dbReference type="Pfam" id="PF00756">
    <property type="entry name" value="Esterase"/>
    <property type="match status" value="1"/>
</dbReference>
<evidence type="ECO:0000256" key="6">
    <source>
        <dbReference type="NCBIfam" id="TIGR02821"/>
    </source>
</evidence>